<dbReference type="RefSeq" id="XP_032810254.1">
    <property type="nucleotide sequence ID" value="XM_032954363.1"/>
</dbReference>
<dbReference type="PANTHER" id="PTHR28674:SF1">
    <property type="entry name" value="NOP PROTEIN CHAPERONE 1"/>
    <property type="match status" value="1"/>
</dbReference>
<dbReference type="GO" id="GO:0000492">
    <property type="term" value="P:box C/D snoRNP assembly"/>
    <property type="evidence" value="ECO:0007669"/>
    <property type="project" value="InterPro"/>
</dbReference>
<evidence type="ECO:0000313" key="3">
    <source>
        <dbReference type="RefSeq" id="XP_032810254.1"/>
    </source>
</evidence>
<evidence type="ECO:0000256" key="1">
    <source>
        <dbReference type="SAM" id="MobiDB-lite"/>
    </source>
</evidence>
<sequence length="204" mass="21662">MASEKQRGGGDVGEGMERGDGGGDGEASPGLAKSRRGVTVSRELLGVKGGPVIPKQLFINPRVAQRTQAAGSTSRLPPSCALSQVKKFLPQLAAANDVLQREMQEMPAGHFDIEHVDDGQERVIEMSISLVEGDNSDTDEEEEEEDCSSSGSSSDSEMADGGEGLPVMPRLRLSQKSAAQARHRIVELDTLPATDQPPREPQGT</sequence>
<gene>
    <name evidence="3" type="primary">C14H12orf45</name>
</gene>
<feature type="region of interest" description="Disordered" evidence="1">
    <location>
        <begin position="1"/>
        <end position="37"/>
    </location>
</feature>
<dbReference type="CTD" id="121053"/>
<dbReference type="PANTHER" id="PTHR28674">
    <property type="entry name" value="SIMILAR TO DNA SEGMENT, CHR 10, WAYNE STATE UNIVERSITY 102,-EXPRESSED"/>
    <property type="match status" value="1"/>
</dbReference>
<dbReference type="KEGG" id="pmrn:116942439"/>
<dbReference type="Pfam" id="PF15370">
    <property type="entry name" value="NOPCHAP1"/>
    <property type="match status" value="1"/>
</dbReference>
<proteinExistence type="predicted"/>
<protein>
    <submittedName>
        <fullName evidence="3">Uncharacterized protein C12orf45 homolog</fullName>
    </submittedName>
</protein>
<accession>A0AAJ7T3N8</accession>
<dbReference type="InterPro" id="IPR027921">
    <property type="entry name" value="NOPCHAP1"/>
</dbReference>
<dbReference type="AlphaFoldDB" id="A0AAJ7T3N8"/>
<feature type="region of interest" description="Disordered" evidence="1">
    <location>
        <begin position="131"/>
        <end position="204"/>
    </location>
</feature>
<dbReference type="GO" id="GO:0062064">
    <property type="term" value="F:box C/D methylation guide snoRNP complex binding"/>
    <property type="evidence" value="ECO:0007669"/>
    <property type="project" value="TreeGrafter"/>
</dbReference>
<reference evidence="3" key="1">
    <citation type="submission" date="2025-08" db="UniProtKB">
        <authorList>
            <consortium name="RefSeq"/>
        </authorList>
    </citation>
    <scope>IDENTIFICATION</scope>
    <source>
        <tissue evidence="3">Sperm</tissue>
    </source>
</reference>
<dbReference type="Proteomes" id="UP001318040">
    <property type="component" value="Chromosome 14"/>
</dbReference>
<name>A0AAJ7T3N8_PETMA</name>
<organism evidence="2 3">
    <name type="scientific">Petromyzon marinus</name>
    <name type="common">Sea lamprey</name>
    <dbReference type="NCBI Taxonomy" id="7757"/>
    <lineage>
        <taxon>Eukaryota</taxon>
        <taxon>Metazoa</taxon>
        <taxon>Chordata</taxon>
        <taxon>Craniata</taxon>
        <taxon>Vertebrata</taxon>
        <taxon>Cyclostomata</taxon>
        <taxon>Hyperoartia</taxon>
        <taxon>Petromyzontiformes</taxon>
        <taxon>Petromyzontidae</taxon>
        <taxon>Petromyzon</taxon>
    </lineage>
</organism>
<keyword evidence="2" id="KW-1185">Reference proteome</keyword>
<feature type="compositionally biased region" description="Acidic residues" evidence="1">
    <location>
        <begin position="134"/>
        <end position="147"/>
    </location>
</feature>
<evidence type="ECO:0000313" key="2">
    <source>
        <dbReference type="Proteomes" id="UP001318040"/>
    </source>
</evidence>